<evidence type="ECO:0000313" key="3">
    <source>
        <dbReference type="Proteomes" id="UP000295807"/>
    </source>
</evidence>
<dbReference type="Proteomes" id="UP000295807">
    <property type="component" value="Unassembled WGS sequence"/>
</dbReference>
<feature type="region of interest" description="Disordered" evidence="1">
    <location>
        <begin position="1"/>
        <end position="34"/>
    </location>
</feature>
<feature type="compositionally biased region" description="Basic and acidic residues" evidence="1">
    <location>
        <begin position="1"/>
        <end position="24"/>
    </location>
</feature>
<protein>
    <submittedName>
        <fullName evidence="2">Uncharacterized protein</fullName>
    </submittedName>
</protein>
<dbReference type="EMBL" id="SMAD01000006">
    <property type="protein sequence ID" value="TCS86864.1"/>
    <property type="molecule type" value="Genomic_DNA"/>
</dbReference>
<accession>A0A4R3KQ24</accession>
<sequence>MTSSRQENEKARSRSKGEVYRKNGEQTPHFPAKALTNCQLGEKEKQEIQGRPHQERLRERQNAELLPGQALFRDWQNLELLPDRADPARLPGKGLLPGRREQELLPDPPDAGLLPGRMIRARLPGQANQGLLQRAPERVKVSEPPKALKPGKNPQPAQSVPMIVLSA</sequence>
<dbReference type="AlphaFoldDB" id="A0A4R3KQ24"/>
<keyword evidence="3" id="KW-1185">Reference proteome</keyword>
<name>A0A4R3KQ24_9SPHI</name>
<evidence type="ECO:0000256" key="1">
    <source>
        <dbReference type="SAM" id="MobiDB-lite"/>
    </source>
</evidence>
<evidence type="ECO:0000313" key="2">
    <source>
        <dbReference type="EMBL" id="TCS86864.1"/>
    </source>
</evidence>
<proteinExistence type="predicted"/>
<feature type="region of interest" description="Disordered" evidence="1">
    <location>
        <begin position="84"/>
        <end position="167"/>
    </location>
</feature>
<organism evidence="2 3">
    <name type="scientific">Anseongella ginsenosidimutans</name>
    <dbReference type="NCBI Taxonomy" id="496056"/>
    <lineage>
        <taxon>Bacteria</taxon>
        <taxon>Pseudomonadati</taxon>
        <taxon>Bacteroidota</taxon>
        <taxon>Sphingobacteriia</taxon>
        <taxon>Sphingobacteriales</taxon>
        <taxon>Sphingobacteriaceae</taxon>
        <taxon>Anseongella</taxon>
    </lineage>
</organism>
<reference evidence="2 3" key="1">
    <citation type="submission" date="2019-03" db="EMBL/GenBank/DDBJ databases">
        <title>Genomic Encyclopedia of Type Strains, Phase IV (KMG-IV): sequencing the most valuable type-strain genomes for metagenomic binning, comparative biology and taxonomic classification.</title>
        <authorList>
            <person name="Goeker M."/>
        </authorList>
    </citation>
    <scope>NUCLEOTIDE SEQUENCE [LARGE SCALE GENOMIC DNA]</scope>
    <source>
        <strain evidence="2 3">DSM 21100</strain>
    </source>
</reference>
<gene>
    <name evidence="2" type="ORF">EDD80_106175</name>
</gene>
<comment type="caution">
    <text evidence="2">The sequence shown here is derived from an EMBL/GenBank/DDBJ whole genome shotgun (WGS) entry which is preliminary data.</text>
</comment>